<dbReference type="Pfam" id="PF09413">
    <property type="entry name" value="DUF2007"/>
    <property type="match status" value="1"/>
</dbReference>
<comment type="caution">
    <text evidence="2">The sequence shown here is derived from an EMBL/GenBank/DDBJ whole genome shotgun (WGS) entry which is preliminary data.</text>
</comment>
<dbReference type="EMBL" id="JACYFG010000036">
    <property type="protein sequence ID" value="MBD5780701.1"/>
    <property type="molecule type" value="Genomic_DNA"/>
</dbReference>
<dbReference type="AlphaFoldDB" id="A0A927FAD5"/>
<gene>
    <name evidence="2" type="ORF">IEN85_14470</name>
</gene>
<dbReference type="InterPro" id="IPR018551">
    <property type="entry name" value="DUF2007"/>
</dbReference>
<name>A0A927FAD5_9BACT</name>
<protein>
    <submittedName>
        <fullName evidence="2">DUF2007 domain-containing protein</fullName>
    </submittedName>
</protein>
<proteinExistence type="predicted"/>
<evidence type="ECO:0000259" key="1">
    <source>
        <dbReference type="Pfam" id="PF09413"/>
    </source>
</evidence>
<organism evidence="2 3">
    <name type="scientific">Pelagicoccus enzymogenes</name>
    <dbReference type="NCBI Taxonomy" id="2773457"/>
    <lineage>
        <taxon>Bacteria</taxon>
        <taxon>Pseudomonadati</taxon>
        <taxon>Verrucomicrobiota</taxon>
        <taxon>Opitutia</taxon>
        <taxon>Puniceicoccales</taxon>
        <taxon>Pelagicoccaceae</taxon>
        <taxon>Pelagicoccus</taxon>
    </lineage>
</organism>
<reference evidence="2" key="1">
    <citation type="submission" date="2020-09" db="EMBL/GenBank/DDBJ databases">
        <title>Pelagicoccus enzymogenes sp. nov. with an EPS production, isolated from marine sediment.</title>
        <authorList>
            <person name="Feng X."/>
        </authorList>
    </citation>
    <scope>NUCLEOTIDE SEQUENCE</scope>
    <source>
        <strain evidence="2">NFK12</strain>
    </source>
</reference>
<keyword evidence="3" id="KW-1185">Reference proteome</keyword>
<evidence type="ECO:0000313" key="3">
    <source>
        <dbReference type="Proteomes" id="UP000622317"/>
    </source>
</evidence>
<sequence>MYEVYRDIDSAKVGLINEMLKNEGIQTMLRNWNATNIISIPIPEFYPNICVSKVEEAQKAKALIDEYLAPSRETFESWLCSHCGESVEGNFQECWSCQSPKA</sequence>
<accession>A0A927FAD5</accession>
<dbReference type="Proteomes" id="UP000622317">
    <property type="component" value="Unassembled WGS sequence"/>
</dbReference>
<evidence type="ECO:0000313" key="2">
    <source>
        <dbReference type="EMBL" id="MBD5780701.1"/>
    </source>
</evidence>
<dbReference type="RefSeq" id="WP_191617797.1">
    <property type="nucleotide sequence ID" value="NZ_JACYFG010000036.1"/>
</dbReference>
<feature type="domain" description="DUF2007" evidence="1">
    <location>
        <begin position="1"/>
        <end position="66"/>
    </location>
</feature>